<dbReference type="EMBL" id="JABAHZ010000006">
    <property type="protein sequence ID" value="NLR81722.1"/>
    <property type="molecule type" value="Genomic_DNA"/>
</dbReference>
<feature type="signal peptide" evidence="1">
    <location>
        <begin position="1"/>
        <end position="24"/>
    </location>
</feature>
<dbReference type="InterPro" id="IPR008969">
    <property type="entry name" value="CarboxyPept-like_regulatory"/>
</dbReference>
<comment type="caution">
    <text evidence="2">The sequence shown here is derived from an EMBL/GenBank/DDBJ whole genome shotgun (WGS) entry which is preliminary data.</text>
</comment>
<name>A0A847SWX0_9BACT</name>
<dbReference type="GO" id="GO:0004180">
    <property type="term" value="F:carboxypeptidase activity"/>
    <property type="evidence" value="ECO:0007669"/>
    <property type="project" value="UniProtKB-KW"/>
</dbReference>
<evidence type="ECO:0000313" key="2">
    <source>
        <dbReference type="EMBL" id="NLR81722.1"/>
    </source>
</evidence>
<keyword evidence="2" id="KW-0378">Hydrolase</keyword>
<dbReference type="RefSeq" id="WP_168741393.1">
    <property type="nucleotide sequence ID" value="NZ_JABAHZ010000006.1"/>
</dbReference>
<evidence type="ECO:0000256" key="1">
    <source>
        <dbReference type="SAM" id="SignalP"/>
    </source>
</evidence>
<keyword evidence="2" id="KW-0645">Protease</keyword>
<dbReference type="Pfam" id="PF13715">
    <property type="entry name" value="CarbopepD_reg_2"/>
    <property type="match status" value="1"/>
</dbReference>
<sequence>MKVLLRAIALGGILSMAFAPLVQAQVTVTGMISDSNKLVLPYATISNISSGKRSLSDQGGFYKISASRNDRLVFTFVGYKPDTLIVGQSSGTQTTNIIMEPAGKFLKGVEVTSQYTPYQRDSMERRQQYGYILDVPDQPLAGGSTPVGAGIVVSPITRFSKKEKQKRQFKKNYEEMEKQKFIDSRFTPLLVNKVTGLTGDSLHLFMRDNYPDYGTMRALANNDLLYWITDKYKAWVKQGH</sequence>
<dbReference type="SUPFAM" id="SSF49464">
    <property type="entry name" value="Carboxypeptidase regulatory domain-like"/>
    <property type="match status" value="1"/>
</dbReference>
<dbReference type="Proteomes" id="UP000552864">
    <property type="component" value="Unassembled WGS sequence"/>
</dbReference>
<keyword evidence="1" id="KW-0732">Signal</keyword>
<feature type="chain" id="PRO_5032378122" evidence="1">
    <location>
        <begin position="25"/>
        <end position="240"/>
    </location>
</feature>
<dbReference type="AlphaFoldDB" id="A0A847SWX0"/>
<gene>
    <name evidence="2" type="ORF">HGH91_24055</name>
</gene>
<evidence type="ECO:0000313" key="3">
    <source>
        <dbReference type="Proteomes" id="UP000552864"/>
    </source>
</evidence>
<keyword evidence="2" id="KW-0121">Carboxypeptidase</keyword>
<proteinExistence type="predicted"/>
<reference evidence="2 3" key="1">
    <citation type="submission" date="2020-04" db="EMBL/GenBank/DDBJ databases">
        <authorList>
            <person name="Yin C."/>
        </authorList>
    </citation>
    <scope>NUCLEOTIDE SEQUENCE [LARGE SCALE GENOMIC DNA]</scope>
    <source>
        <strain evidence="2 3">Ak56</strain>
    </source>
</reference>
<keyword evidence="3" id="KW-1185">Reference proteome</keyword>
<accession>A0A847SWX0</accession>
<protein>
    <submittedName>
        <fullName evidence="2">Carboxypeptidase-like regulatory domain-containing protein</fullName>
    </submittedName>
</protein>
<organism evidence="2 3">
    <name type="scientific">Chitinophaga eiseniae</name>
    <dbReference type="NCBI Taxonomy" id="634771"/>
    <lineage>
        <taxon>Bacteria</taxon>
        <taxon>Pseudomonadati</taxon>
        <taxon>Bacteroidota</taxon>
        <taxon>Chitinophagia</taxon>
        <taxon>Chitinophagales</taxon>
        <taxon>Chitinophagaceae</taxon>
        <taxon>Chitinophaga</taxon>
    </lineage>
</organism>